<feature type="DNA-binding region" description="HMG box" evidence="1">
    <location>
        <begin position="448"/>
        <end position="509"/>
    </location>
</feature>
<dbReference type="OrthoDB" id="4777606at2759"/>
<name>A0A9Q1C8Q8_HOLLE</name>
<feature type="compositionally biased region" description="Basic residues" evidence="2">
    <location>
        <begin position="319"/>
        <end position="353"/>
    </location>
</feature>
<dbReference type="PANTHER" id="PTHR46584">
    <property type="entry name" value="HMG DOMAIN-CONTAINING PROTEIN 4"/>
    <property type="match status" value="1"/>
</dbReference>
<dbReference type="InterPro" id="IPR009071">
    <property type="entry name" value="HMG_box_dom"/>
</dbReference>
<dbReference type="Pfam" id="PF00505">
    <property type="entry name" value="HMG_box"/>
    <property type="match status" value="1"/>
</dbReference>
<feature type="compositionally biased region" description="Polar residues" evidence="2">
    <location>
        <begin position="201"/>
        <end position="210"/>
    </location>
</feature>
<dbReference type="InterPro" id="IPR042477">
    <property type="entry name" value="HMGXB4"/>
</dbReference>
<accession>A0A9Q1C8Q8</accession>
<dbReference type="Proteomes" id="UP001152320">
    <property type="component" value="Chromosome 6"/>
</dbReference>
<evidence type="ECO:0000259" key="3">
    <source>
        <dbReference type="PROSITE" id="PS50118"/>
    </source>
</evidence>
<feature type="region of interest" description="Disordered" evidence="2">
    <location>
        <begin position="517"/>
        <end position="537"/>
    </location>
</feature>
<evidence type="ECO:0000313" key="5">
    <source>
        <dbReference type="Proteomes" id="UP001152320"/>
    </source>
</evidence>
<dbReference type="GO" id="GO:0005634">
    <property type="term" value="C:nucleus"/>
    <property type="evidence" value="ECO:0007669"/>
    <property type="project" value="UniProtKB-UniRule"/>
</dbReference>
<gene>
    <name evidence="4" type="ORF">HOLleu_14523</name>
</gene>
<evidence type="ECO:0000256" key="2">
    <source>
        <dbReference type="SAM" id="MobiDB-lite"/>
    </source>
</evidence>
<feature type="compositionally biased region" description="Basic residues" evidence="2">
    <location>
        <begin position="517"/>
        <end position="533"/>
    </location>
</feature>
<evidence type="ECO:0000313" key="4">
    <source>
        <dbReference type="EMBL" id="KAJ8040283.1"/>
    </source>
</evidence>
<reference evidence="4" key="1">
    <citation type="submission" date="2021-10" db="EMBL/GenBank/DDBJ databases">
        <title>Tropical sea cucumber genome reveals ecological adaptation and Cuvierian tubules defense mechanism.</title>
        <authorList>
            <person name="Chen T."/>
        </authorList>
    </citation>
    <scope>NUCLEOTIDE SEQUENCE</scope>
    <source>
        <strain evidence="4">Nanhai2018</strain>
        <tissue evidence="4">Muscle</tissue>
    </source>
</reference>
<feature type="region of interest" description="Disordered" evidence="2">
    <location>
        <begin position="408"/>
        <end position="446"/>
    </location>
</feature>
<keyword evidence="5" id="KW-1185">Reference proteome</keyword>
<feature type="domain" description="HMG box" evidence="3">
    <location>
        <begin position="448"/>
        <end position="509"/>
    </location>
</feature>
<feature type="region of interest" description="Disordered" evidence="2">
    <location>
        <begin position="307"/>
        <end position="360"/>
    </location>
</feature>
<evidence type="ECO:0000256" key="1">
    <source>
        <dbReference type="PROSITE-ProRule" id="PRU00267"/>
    </source>
</evidence>
<dbReference type="EMBL" id="JAIZAY010000006">
    <property type="protein sequence ID" value="KAJ8040283.1"/>
    <property type="molecule type" value="Genomic_DNA"/>
</dbReference>
<feature type="region of interest" description="Disordered" evidence="2">
    <location>
        <begin position="1"/>
        <end position="273"/>
    </location>
</feature>
<dbReference type="AlphaFoldDB" id="A0A9Q1C8Q8"/>
<protein>
    <submittedName>
        <fullName evidence="4">HMG domain-containing protein 4</fullName>
    </submittedName>
</protein>
<proteinExistence type="predicted"/>
<feature type="compositionally biased region" description="Basic and acidic residues" evidence="2">
    <location>
        <begin position="103"/>
        <end position="119"/>
    </location>
</feature>
<sequence>MSSGRRKRKLNPPAEVAIKQEIEDVTETPSRRQKSGRSQGSSLLMKVKKEKDDDNSTKRKDVMPVTISPPDSRSGKEDGSLKMKFILSPKAEPSEEESEAEEREIAKKLSKNTPKEGTSKKNSGLKLKFSFKPTAEEEPKGKSKASRKRDSENVTSTDDVSVHPKKRFKTTFEAAMKADDKSGADSAKKKSKLTKLDSDSGYSDAQTNVQAALKPVKVDSPLPEKKNEIDKKKDKKKKRKEKDKKKKFFKTKSDKNRFLNVHRSSDEGEDGWIEERGLLKAPKAPNSSEYEIVSSWTNPVPEIPVKETQEVEIPMQPIKLKKDKKSKSRSKNKSKRKHGKKSKKFLHLEKKKKDKESFTQEQIIKIQQRLMLQGLKSPSSGGDDLGDLNFSSHGDDLISQLTASSGHFDPNSLLDESPTEEVPLKPVVIKSSDKKNDKSKLKEKAKKKKKPITAYMMWCKANRAKIVEQFPGLDFASYSRKLGELWHKLPEKEKTKWKHKQRSMLMKHKNVPALSRLKKQSRQRGVTKSRPKFKFPPPHTDPIDIAAHLKLLGESLGNVGRNLMTHAGGETEVHGSISVLMDSMLSAIGPLMCLTSQVEELNVVPQKTQASLLENIAYIMPGL</sequence>
<feature type="compositionally biased region" description="Basic residues" evidence="2">
    <location>
        <begin position="1"/>
        <end position="10"/>
    </location>
</feature>
<dbReference type="SUPFAM" id="SSF47095">
    <property type="entry name" value="HMG-box"/>
    <property type="match status" value="1"/>
</dbReference>
<dbReference type="InterPro" id="IPR036910">
    <property type="entry name" value="HMG_box_dom_sf"/>
</dbReference>
<feature type="compositionally biased region" description="Basic and acidic residues" evidence="2">
    <location>
        <begin position="222"/>
        <end position="232"/>
    </location>
</feature>
<keyword evidence="1" id="KW-0238">DNA-binding</keyword>
<feature type="compositionally biased region" description="Basic and acidic residues" evidence="2">
    <location>
        <begin position="431"/>
        <end position="442"/>
    </location>
</feature>
<dbReference type="PANTHER" id="PTHR46584:SF1">
    <property type="entry name" value="HMG DOMAIN-CONTAINING PROTEIN 4"/>
    <property type="match status" value="1"/>
</dbReference>
<keyword evidence="1" id="KW-0539">Nucleus</keyword>
<dbReference type="GO" id="GO:0003677">
    <property type="term" value="F:DNA binding"/>
    <property type="evidence" value="ECO:0007669"/>
    <property type="project" value="UniProtKB-UniRule"/>
</dbReference>
<feature type="compositionally biased region" description="Basic and acidic residues" evidence="2">
    <location>
        <begin position="47"/>
        <end position="62"/>
    </location>
</feature>
<feature type="compositionally biased region" description="Basic and acidic residues" evidence="2">
    <location>
        <begin position="176"/>
        <end position="198"/>
    </location>
</feature>
<dbReference type="Gene3D" id="1.10.30.10">
    <property type="entry name" value="High mobility group box domain"/>
    <property type="match status" value="1"/>
</dbReference>
<feature type="compositionally biased region" description="Basic residues" evidence="2">
    <location>
        <begin position="233"/>
        <end position="250"/>
    </location>
</feature>
<dbReference type="PROSITE" id="PS50118">
    <property type="entry name" value="HMG_BOX_2"/>
    <property type="match status" value="1"/>
</dbReference>
<dbReference type="SMART" id="SM00398">
    <property type="entry name" value="HMG"/>
    <property type="match status" value="1"/>
</dbReference>
<comment type="caution">
    <text evidence="4">The sequence shown here is derived from an EMBL/GenBank/DDBJ whole genome shotgun (WGS) entry which is preliminary data.</text>
</comment>
<organism evidence="4 5">
    <name type="scientific">Holothuria leucospilota</name>
    <name type="common">Black long sea cucumber</name>
    <name type="synonym">Mertensiothuria leucospilota</name>
    <dbReference type="NCBI Taxonomy" id="206669"/>
    <lineage>
        <taxon>Eukaryota</taxon>
        <taxon>Metazoa</taxon>
        <taxon>Echinodermata</taxon>
        <taxon>Eleutherozoa</taxon>
        <taxon>Echinozoa</taxon>
        <taxon>Holothuroidea</taxon>
        <taxon>Aspidochirotacea</taxon>
        <taxon>Aspidochirotida</taxon>
        <taxon>Holothuriidae</taxon>
        <taxon>Holothuria</taxon>
    </lineage>
</organism>